<name>A0A508WSI1_9HYPH</name>
<sequence>MRYLSTQQLHRFFITAMIVHAVQPTVHKIARLSVLHSRIVSILLESDRPFSPDRKRRLAQECTIVPKD</sequence>
<accession>A0A508WSI1</accession>
<dbReference type="AlphaFoldDB" id="A0A508WSI1"/>
<organism evidence="1">
    <name type="scientific">Sinorhizobium medicae</name>
    <dbReference type="NCBI Taxonomy" id="110321"/>
    <lineage>
        <taxon>Bacteria</taxon>
        <taxon>Pseudomonadati</taxon>
        <taxon>Pseudomonadota</taxon>
        <taxon>Alphaproteobacteria</taxon>
        <taxon>Hyphomicrobiales</taxon>
        <taxon>Rhizobiaceae</taxon>
        <taxon>Sinorhizobium/Ensifer group</taxon>
        <taxon>Sinorhizobium</taxon>
    </lineage>
</organism>
<dbReference type="Proteomes" id="UP000507954">
    <property type="component" value="Unassembled WGS sequence"/>
</dbReference>
<protein>
    <submittedName>
        <fullName evidence="1">Uncharacterized protein</fullName>
    </submittedName>
</protein>
<gene>
    <name evidence="1" type="ORF">EMEDMD4_150125</name>
</gene>
<evidence type="ECO:0000313" key="1">
    <source>
        <dbReference type="EMBL" id="VTZ60346.1"/>
    </source>
</evidence>
<proteinExistence type="predicted"/>
<dbReference type="EMBL" id="CABFNB010000057">
    <property type="protein sequence ID" value="VTZ60346.1"/>
    <property type="molecule type" value="Genomic_DNA"/>
</dbReference>
<reference evidence="1" key="1">
    <citation type="submission" date="2019-06" db="EMBL/GenBank/DDBJ databases">
        <authorList>
            <person name="Le Quere A."/>
            <person name="Colella S."/>
        </authorList>
    </citation>
    <scope>NUCLEOTIDE SEQUENCE</scope>
    <source>
        <strain evidence="1">EmedicaeMD41</strain>
    </source>
</reference>